<feature type="domain" description="GerMN" evidence="3">
    <location>
        <begin position="145"/>
        <end position="235"/>
    </location>
</feature>
<dbReference type="InterPro" id="IPR019606">
    <property type="entry name" value="GerMN"/>
</dbReference>
<keyword evidence="4" id="KW-0449">Lipoprotein</keyword>
<reference evidence="4 5" key="1">
    <citation type="journal article" date="2010" name="Stand. Genomic Sci.">
        <title>Complete genome sequence of Thermaerobacter marianensis type strain (7p75a).</title>
        <authorList>
            <person name="Han C."/>
            <person name="Gu W."/>
            <person name="Zhang X."/>
            <person name="Lapidus A."/>
            <person name="Nolan M."/>
            <person name="Copeland A."/>
            <person name="Lucas S."/>
            <person name="Del Rio T.G."/>
            <person name="Tice H."/>
            <person name="Cheng J.F."/>
            <person name="Tapia R."/>
            <person name="Goodwin L."/>
            <person name="Pitluck S."/>
            <person name="Pagani I."/>
            <person name="Ivanova N."/>
            <person name="Mavromatis K."/>
            <person name="Mikhailova N."/>
            <person name="Pati A."/>
            <person name="Chen A."/>
            <person name="Palaniappan K."/>
            <person name="Land M."/>
            <person name="Hauser L."/>
            <person name="Chang Y.J."/>
            <person name="Jeffries C.D."/>
            <person name="Schneider S."/>
            <person name="Rohde M."/>
            <person name="Goker M."/>
            <person name="Pukall R."/>
            <person name="Woyke T."/>
            <person name="Bristow J."/>
            <person name="Eisen J.A."/>
            <person name="Markowitz V."/>
            <person name="Hugenholtz P."/>
            <person name="Kyrpides N.C."/>
            <person name="Klenk H.P."/>
            <person name="Detter J.C."/>
        </authorList>
    </citation>
    <scope>NUCLEOTIDE SEQUENCE [LARGE SCALE GENOMIC DNA]</scope>
    <source>
        <strain evidence="5">ATCC 700841 / DSM 12885 / JCM 10246 / 7p75a</strain>
    </source>
</reference>
<keyword evidence="2" id="KW-0472">Membrane</keyword>
<keyword evidence="2" id="KW-0812">Transmembrane</keyword>
<organism evidence="4 5">
    <name type="scientific">Thermaerobacter marianensis (strain ATCC 700841 / DSM 12885 / JCM 10246 / 7p75a)</name>
    <dbReference type="NCBI Taxonomy" id="644966"/>
    <lineage>
        <taxon>Bacteria</taxon>
        <taxon>Bacillati</taxon>
        <taxon>Bacillota</taxon>
        <taxon>Clostridia</taxon>
        <taxon>Eubacteriales</taxon>
        <taxon>Clostridiales Family XVII. Incertae Sedis</taxon>
        <taxon>Thermaerobacter</taxon>
    </lineage>
</organism>
<feature type="compositionally biased region" description="Low complexity" evidence="1">
    <location>
        <begin position="26"/>
        <end position="37"/>
    </location>
</feature>
<keyword evidence="2" id="KW-1133">Transmembrane helix</keyword>
<dbReference type="Pfam" id="PF10646">
    <property type="entry name" value="Germane"/>
    <property type="match status" value="1"/>
</dbReference>
<feature type="region of interest" description="Disordered" evidence="1">
    <location>
        <begin position="259"/>
        <end position="300"/>
    </location>
</feature>
<dbReference type="AlphaFoldDB" id="E6SHH0"/>
<dbReference type="RefSeq" id="WP_013495039.1">
    <property type="nucleotide sequence ID" value="NC_014831.1"/>
</dbReference>
<feature type="transmembrane region" description="Helical" evidence="2">
    <location>
        <begin position="49"/>
        <end position="71"/>
    </location>
</feature>
<gene>
    <name evidence="4" type="ordered locus">Tmar_0613</name>
</gene>
<evidence type="ECO:0000313" key="5">
    <source>
        <dbReference type="Proteomes" id="UP000008915"/>
    </source>
</evidence>
<dbReference type="SMART" id="SM00909">
    <property type="entry name" value="Germane"/>
    <property type="match status" value="1"/>
</dbReference>
<reference evidence="5" key="2">
    <citation type="journal article" date="2010" name="Stand. Genomic Sci.">
        <title>Complete genome sequence of Thermaerobacter marianensis type strain (7p75aT).</title>
        <authorList>
            <person name="Han C."/>
            <person name="Gu W."/>
            <person name="Zhang X."/>
            <person name="Lapidus A."/>
            <person name="Nolan M."/>
            <person name="Copeland A."/>
            <person name="Lucas S."/>
            <person name="Glavina Del Rio T."/>
            <person name="Tice H."/>
            <person name="Cheng J."/>
            <person name="Tapia R."/>
            <person name="Goodwin L."/>
            <person name="Pitluck S."/>
            <person name="Pagani I."/>
            <person name="Ivanova N."/>
            <person name="Mavromatis K."/>
            <person name="Mikhailova N."/>
            <person name="Pati A."/>
            <person name="Chen A."/>
            <person name="Palaniappan K."/>
            <person name="Land M."/>
            <person name="Hauser L."/>
            <person name="Chang Y."/>
            <person name="Jeffries C."/>
            <person name="Schneider S."/>
            <person name="Rohde M."/>
            <person name="Goker M."/>
            <person name="Pukall R."/>
            <person name="Woyke T."/>
            <person name="Bristow J."/>
            <person name="Eisen J."/>
            <person name="Markowitz V."/>
            <person name="Hugenholtz P."/>
            <person name="Kyrpides N."/>
            <person name="Klenk H."/>
            <person name="Detter J."/>
        </authorList>
    </citation>
    <scope>NUCLEOTIDE SEQUENCE [LARGE SCALE GENOMIC DNA]</scope>
    <source>
        <strain evidence="5">ATCC 700841 / DSM 12885 / JCM 10246 / 7p75a</strain>
    </source>
</reference>
<keyword evidence="5" id="KW-1185">Reference proteome</keyword>
<dbReference type="KEGG" id="tmr:Tmar_0613"/>
<accession>E6SHH0</accession>
<sequence length="503" mass="53872">MSSGDSFFRAWRSLSHRRHALPVPAAGVAPPLAAPPGGRRRRTNPARSPAALVAALLLLALVLAACGEAGVTGGSNELVIAPDGAGAQDGLPAASADLEGTPAIVPNPGDERVTITLFFGSRSGLLDPWPWRRTVDRPQRTADLARIAVENLLDPPPNSPFVSVLPRGTRILSVSVDDSQQTAYVNFSEEFVKNHPGGSYGEAVTIHAIVQTLTGIPGIRRVQILVEGKPVETLAGHIAIDQPLERLLIVPGPVPQGAVPGPAAADEPAGAAGSGAAGAEGGAGGAASSGSAGGDAGWTPWQMERDDAVMNFFQGEVEQGRMQWLTDPVEAARYLATTYGFYGWDEYVLLYRTDRGEGSGLGEALVRVRHGDSYYTLHMIQPREQGDQGIWVIHDIRSRAVQTGRKPVDPELVQGWQQEVDNGANLWRLDPVDTVRRQGGLYGFDPYSDEYTLVEMDLSRGQALVRVKHDGLDYEVVLVQPVRRGEKGVWWIDTVRFGTEATS</sequence>
<dbReference type="STRING" id="644966.Tmar_0613"/>
<dbReference type="eggNOG" id="COG5401">
    <property type="taxonomic scope" value="Bacteria"/>
</dbReference>
<feature type="region of interest" description="Disordered" evidence="1">
    <location>
        <begin position="26"/>
        <end position="46"/>
    </location>
</feature>
<evidence type="ECO:0000256" key="1">
    <source>
        <dbReference type="SAM" id="MobiDB-lite"/>
    </source>
</evidence>
<proteinExistence type="predicted"/>
<evidence type="ECO:0000259" key="3">
    <source>
        <dbReference type="SMART" id="SM00909"/>
    </source>
</evidence>
<feature type="compositionally biased region" description="Low complexity" evidence="1">
    <location>
        <begin position="259"/>
        <end position="271"/>
    </location>
</feature>
<protein>
    <submittedName>
        <fullName evidence="4">Lipoprotein LpqB, GerMN domain</fullName>
    </submittedName>
</protein>
<evidence type="ECO:0000313" key="4">
    <source>
        <dbReference type="EMBL" id="ADU50734.1"/>
    </source>
</evidence>
<evidence type="ECO:0000256" key="2">
    <source>
        <dbReference type="SAM" id="Phobius"/>
    </source>
</evidence>
<dbReference type="Proteomes" id="UP000008915">
    <property type="component" value="Chromosome"/>
</dbReference>
<feature type="compositionally biased region" description="Gly residues" evidence="1">
    <location>
        <begin position="272"/>
        <end position="296"/>
    </location>
</feature>
<name>E6SHH0_THEM7</name>
<dbReference type="EMBL" id="CP002344">
    <property type="protein sequence ID" value="ADU50734.1"/>
    <property type="molecule type" value="Genomic_DNA"/>
</dbReference>
<dbReference type="HOGENOM" id="CLU_541758_0_0_9"/>